<accession>A0AB34JGV0</accession>
<dbReference type="Proteomes" id="UP001515480">
    <property type="component" value="Unassembled WGS sequence"/>
</dbReference>
<sequence>MAPRLLPFVLGLLLLAHSHAVLPSPVADNGAATDASPTADASSPTAEASAPRVDPSQPTAEASVEASQPTAEASEPTGEASEPTVEASEPTVEASEPAVEAPEPTVEAPEPTTYVGAAGGESDAAAASPEPKSSAEVQFMVTNKMKEELKALGYDEADVTLLQPERAAAIITRSIKRPPSGVPDAWNRSSRLRGLSARVRKFRPAVMSAVRLPSKLQSRPAAFGGLAVLLSIFALISGKPLTAGKPKPAYFPTKEFEVVSESPFWIDRQLDKLEAWLKNKLSKNR</sequence>
<evidence type="ECO:0000313" key="4">
    <source>
        <dbReference type="Proteomes" id="UP001515480"/>
    </source>
</evidence>
<evidence type="ECO:0008006" key="5">
    <source>
        <dbReference type="Google" id="ProtNLM"/>
    </source>
</evidence>
<keyword evidence="4" id="KW-1185">Reference proteome</keyword>
<comment type="caution">
    <text evidence="3">The sequence shown here is derived from an EMBL/GenBank/DDBJ whole genome shotgun (WGS) entry which is preliminary data.</text>
</comment>
<feature type="compositionally biased region" description="Polar residues" evidence="1">
    <location>
        <begin position="56"/>
        <end position="71"/>
    </location>
</feature>
<proteinExistence type="predicted"/>
<feature type="signal peptide" evidence="2">
    <location>
        <begin position="1"/>
        <end position="20"/>
    </location>
</feature>
<feature type="compositionally biased region" description="Low complexity" evidence="1">
    <location>
        <begin position="89"/>
        <end position="113"/>
    </location>
</feature>
<name>A0AB34JGV0_PRYPA</name>
<feature type="compositionally biased region" description="Low complexity" evidence="1">
    <location>
        <begin position="120"/>
        <end position="133"/>
    </location>
</feature>
<feature type="region of interest" description="Disordered" evidence="1">
    <location>
        <begin position="28"/>
        <end position="133"/>
    </location>
</feature>
<organism evidence="3 4">
    <name type="scientific">Prymnesium parvum</name>
    <name type="common">Toxic golden alga</name>
    <dbReference type="NCBI Taxonomy" id="97485"/>
    <lineage>
        <taxon>Eukaryota</taxon>
        <taxon>Haptista</taxon>
        <taxon>Haptophyta</taxon>
        <taxon>Prymnesiophyceae</taxon>
        <taxon>Prymnesiales</taxon>
        <taxon>Prymnesiaceae</taxon>
        <taxon>Prymnesium</taxon>
    </lineage>
</organism>
<protein>
    <recommendedName>
        <fullName evidence="5">Selenoprotein F/M domain-containing protein</fullName>
    </recommendedName>
</protein>
<dbReference type="AlphaFoldDB" id="A0AB34JGV0"/>
<evidence type="ECO:0000256" key="2">
    <source>
        <dbReference type="SAM" id="SignalP"/>
    </source>
</evidence>
<evidence type="ECO:0000313" key="3">
    <source>
        <dbReference type="EMBL" id="KAL1521099.1"/>
    </source>
</evidence>
<feature type="compositionally biased region" description="Low complexity" evidence="1">
    <location>
        <begin position="31"/>
        <end position="51"/>
    </location>
</feature>
<gene>
    <name evidence="3" type="ORF">AB1Y20_022653</name>
</gene>
<evidence type="ECO:0000256" key="1">
    <source>
        <dbReference type="SAM" id="MobiDB-lite"/>
    </source>
</evidence>
<keyword evidence="2" id="KW-0732">Signal</keyword>
<dbReference type="EMBL" id="JBGBPQ010000008">
    <property type="protein sequence ID" value="KAL1521099.1"/>
    <property type="molecule type" value="Genomic_DNA"/>
</dbReference>
<feature type="chain" id="PRO_5044194213" description="Selenoprotein F/M domain-containing protein" evidence="2">
    <location>
        <begin position="21"/>
        <end position="285"/>
    </location>
</feature>
<reference evidence="3 4" key="1">
    <citation type="journal article" date="2024" name="Science">
        <title>Giant polyketide synthase enzymes in the biosynthesis of giant marine polyether toxins.</title>
        <authorList>
            <person name="Fallon T.R."/>
            <person name="Shende V.V."/>
            <person name="Wierzbicki I.H."/>
            <person name="Pendleton A.L."/>
            <person name="Watervoot N.F."/>
            <person name="Auber R.P."/>
            <person name="Gonzalez D.J."/>
            <person name="Wisecaver J.H."/>
            <person name="Moore B.S."/>
        </authorList>
    </citation>
    <scope>NUCLEOTIDE SEQUENCE [LARGE SCALE GENOMIC DNA]</scope>
    <source>
        <strain evidence="3 4">12B1</strain>
    </source>
</reference>